<protein>
    <submittedName>
        <fullName evidence="1">Uncharacterized protein</fullName>
    </submittedName>
</protein>
<evidence type="ECO:0000313" key="2">
    <source>
        <dbReference type="Proteomes" id="UP001172386"/>
    </source>
</evidence>
<sequence>MGRDWDKWRKPRPGQNPRLRRSPELDPIDENLPSPSFHDLHSFNWHHPWDIDMSLGDGWATGDARNFTPTHDEWNDSTTGVAGHGNEGFNDARTDKDLGDAAASPAGGAGGACFNCGQEGHIKAECTEQRKFTGECRACGQTGHLAKECPSKPKKCNQCLETGHDTIDCKNRKVLDMAAVPEMSEADAWRLMREASDERDIGDFKEALKILSKANPDITYLDIEDECRKRELDIYLVGLKKDLSPAYTNTNLQGEVGKAYTLGFFTSASCPRPILMPNWPKDVEENRTRLANAGIPLERGVIICGACGEAGHSRKACEQSTPEAPKVMCFLCGESGHRVRDCDAPRQKPQAPRACRICSSELHMAADCPEKRKMICRRCEQEGHKANECENEPVIRCQNCNELGHVWKNCPLPKDWSKVKCRNCGEMGHTRVRCSQAPKEEVEPVGDSGDTGEVGAGGDDWKTNVAEPITAGGW</sequence>
<name>A0ACC3ACW3_9EURO</name>
<proteinExistence type="predicted"/>
<reference evidence="1" key="1">
    <citation type="submission" date="2022-10" db="EMBL/GenBank/DDBJ databases">
        <title>Culturing micro-colonial fungi from biological soil crusts in the Mojave desert and describing Neophaeococcomyces mojavensis, and introducing the new genera and species Taxawa tesnikishii.</title>
        <authorList>
            <person name="Kurbessoian T."/>
            <person name="Stajich J.E."/>
        </authorList>
    </citation>
    <scope>NUCLEOTIDE SEQUENCE</scope>
    <source>
        <strain evidence="1">JES_112</strain>
    </source>
</reference>
<accession>A0ACC3ACW3</accession>
<comment type="caution">
    <text evidence="1">The sequence shown here is derived from an EMBL/GenBank/DDBJ whole genome shotgun (WGS) entry which is preliminary data.</text>
</comment>
<evidence type="ECO:0000313" key="1">
    <source>
        <dbReference type="EMBL" id="KAJ9659525.1"/>
    </source>
</evidence>
<keyword evidence="2" id="KW-1185">Reference proteome</keyword>
<dbReference type="EMBL" id="JAPDRQ010000039">
    <property type="protein sequence ID" value="KAJ9659525.1"/>
    <property type="molecule type" value="Genomic_DNA"/>
</dbReference>
<dbReference type="Proteomes" id="UP001172386">
    <property type="component" value="Unassembled WGS sequence"/>
</dbReference>
<gene>
    <name evidence="1" type="ORF">H2198_003100</name>
</gene>
<organism evidence="1 2">
    <name type="scientific">Neophaeococcomyces mojaviensis</name>
    <dbReference type="NCBI Taxonomy" id="3383035"/>
    <lineage>
        <taxon>Eukaryota</taxon>
        <taxon>Fungi</taxon>
        <taxon>Dikarya</taxon>
        <taxon>Ascomycota</taxon>
        <taxon>Pezizomycotina</taxon>
        <taxon>Eurotiomycetes</taxon>
        <taxon>Chaetothyriomycetidae</taxon>
        <taxon>Chaetothyriales</taxon>
        <taxon>Chaetothyriales incertae sedis</taxon>
        <taxon>Neophaeococcomyces</taxon>
    </lineage>
</organism>